<dbReference type="InterPro" id="IPR000337">
    <property type="entry name" value="GPCR_3"/>
</dbReference>
<evidence type="ECO:0000256" key="10">
    <source>
        <dbReference type="ARBA" id="ARBA00023224"/>
    </source>
</evidence>
<feature type="transmembrane region" description="Helical" evidence="11">
    <location>
        <begin position="684"/>
        <end position="705"/>
    </location>
</feature>
<keyword evidence="7 11" id="KW-0472">Membrane</keyword>
<protein>
    <submittedName>
        <fullName evidence="15 16">Metabotropic glutamate receptor 3-like</fullName>
    </submittedName>
</protein>
<evidence type="ECO:0000256" key="12">
    <source>
        <dbReference type="SAM" id="SignalP"/>
    </source>
</evidence>
<dbReference type="FunFam" id="3.40.50.2300:FF:000145">
    <property type="entry name" value="Glutamate receptor, metabotropic"/>
    <property type="match status" value="1"/>
</dbReference>
<dbReference type="PRINTS" id="PR00593">
    <property type="entry name" value="MTABOTROPICR"/>
</dbReference>
<comment type="similarity">
    <text evidence="2">Belongs to the G-protein coupled receptor 3 family.</text>
</comment>
<evidence type="ECO:0000256" key="7">
    <source>
        <dbReference type="ARBA" id="ARBA00023136"/>
    </source>
</evidence>
<evidence type="ECO:0000256" key="11">
    <source>
        <dbReference type="SAM" id="Phobius"/>
    </source>
</evidence>
<keyword evidence="12" id="KW-0732">Signal</keyword>
<feature type="transmembrane region" description="Helical" evidence="11">
    <location>
        <begin position="645"/>
        <end position="663"/>
    </location>
</feature>
<sequence>MRRLLVLLACVRLFGRNIVVFALDDNLPFKISTHAYNTEPRLSVKIPGDLLLGGLFSVHAKGDDSSCGKLNEEVGIHRLEAMLFALDMMNQDKNLLPNISVGVDIRDDCETVNTGLEQCLNFLLESLRNKQEICSRNEPPDVNTGPILVGVVGPAYSSLAIQVASLLRLFHVPQISYSATSSELSDKNRFDYFVRTVPPDSFQAQAIVDIIHSMNWSAVYAINSLGSYGEGGMRSFEKFALSSNICTVYQYQLESNMKPEDYDKLIKNFLRKPDVRVVVLFCASDDIRAVLSAAKRQNRNKHFIWLASDFWGSKFIHLRGLEDVANGAISIELKTKRQRLTPFYDYFFSLKPENNTRNPWFKEYWENHFRCRLSNTSDVPFTRRCHGNESDISREHYDSKVSFVIDAVFAFGHALNSLHQDACGGKPGICDNMRRTSRTQHMSYLYNVTFNGTNGQVGFDKNGDTKGRYDILQFRENVGGQSGIYYRIGSWIEGDLTLDGDKMSSYNDSNCGVPCKPGHIRRMLEVKCCWTCVPCKKDEYLTDDYTCTQCPPGQKPNSTFQGCDHLPIKYLSLTWVVIIIIAASIGLFATLFVIALFIKFMRTPLIMAAGRELSAVLLIGITLCYSISFVLILEPTTSTCIFRRFGTGFAFCLCYASLLVRTNRIARIFRGTKSPSFISPKSQLIITALILSPQIAIALVELFVIKPKIQYSYGNSEYVVITCGVQTFTVIFQLSYSGILIVLCTYYAFKTRKTPLNFNEAKFIGFCMYTTCVIWIAFLPMYYGMGGDYETIAICCSMILSATTILVFIFVPKVYIVLFKPEKNLKSNSRLRSRTKSLECAGNDTINSDSQEGSPKFNKAISSHSPAVIRSSSPGSINSSSTNFDFKTLQVSFDRNCEEKDAGIRL</sequence>
<keyword evidence="4 11" id="KW-0812">Transmembrane</keyword>
<gene>
    <name evidence="15 16" type="primary">LOC116295131</name>
</gene>
<evidence type="ECO:0000256" key="2">
    <source>
        <dbReference type="ARBA" id="ARBA00007242"/>
    </source>
</evidence>
<feature type="chain" id="PRO_5044653079" evidence="12">
    <location>
        <begin position="23"/>
        <end position="906"/>
    </location>
</feature>
<dbReference type="InterPro" id="IPR050726">
    <property type="entry name" value="mGluR"/>
</dbReference>
<dbReference type="AlphaFoldDB" id="A0A6P8HQR5"/>
<dbReference type="RefSeq" id="XP_031558729.1">
    <property type="nucleotide sequence ID" value="XM_031702869.1"/>
</dbReference>
<dbReference type="GO" id="GO:0004930">
    <property type="term" value="F:G protein-coupled receptor activity"/>
    <property type="evidence" value="ECO:0007669"/>
    <property type="project" value="UniProtKB-KW"/>
</dbReference>
<keyword evidence="9" id="KW-0325">Glycoprotein</keyword>
<evidence type="ECO:0000256" key="4">
    <source>
        <dbReference type="ARBA" id="ARBA00022692"/>
    </source>
</evidence>
<dbReference type="Pfam" id="PF00003">
    <property type="entry name" value="7tm_3"/>
    <property type="match status" value="1"/>
</dbReference>
<feature type="signal peptide" evidence="12">
    <location>
        <begin position="1"/>
        <end position="22"/>
    </location>
</feature>
<dbReference type="InterPro" id="IPR001828">
    <property type="entry name" value="ANF_lig-bd_rcpt"/>
</dbReference>
<feature type="domain" description="G-protein coupled receptors family 3 profile" evidence="13">
    <location>
        <begin position="575"/>
        <end position="833"/>
    </location>
</feature>
<keyword evidence="14" id="KW-1185">Reference proteome</keyword>
<dbReference type="SUPFAM" id="SSF53822">
    <property type="entry name" value="Periplasmic binding protein-like I"/>
    <property type="match status" value="1"/>
</dbReference>
<keyword evidence="3" id="KW-1003">Cell membrane</keyword>
<keyword evidence="8" id="KW-0675">Receptor</keyword>
<reference evidence="15 16" key="1">
    <citation type="submission" date="2025-04" db="UniProtKB">
        <authorList>
            <consortium name="RefSeq"/>
        </authorList>
    </citation>
    <scope>IDENTIFICATION</scope>
    <source>
        <tissue evidence="15 16">Tentacle</tissue>
    </source>
</reference>
<evidence type="ECO:0000256" key="5">
    <source>
        <dbReference type="ARBA" id="ARBA00022989"/>
    </source>
</evidence>
<feature type="transmembrane region" description="Helical" evidence="11">
    <location>
        <begin position="725"/>
        <end position="749"/>
    </location>
</feature>
<comment type="subcellular location">
    <subcellularLocation>
        <location evidence="1">Cell membrane</location>
        <topology evidence="1">Multi-pass membrane protein</topology>
    </subcellularLocation>
</comment>
<evidence type="ECO:0000256" key="8">
    <source>
        <dbReference type="ARBA" id="ARBA00023170"/>
    </source>
</evidence>
<dbReference type="InterPro" id="IPR028082">
    <property type="entry name" value="Peripla_BP_I"/>
</dbReference>
<name>A0A6P8HQR5_ACTTE</name>
<dbReference type="Gene3D" id="2.10.50.30">
    <property type="entry name" value="GPCR, family 3, nine cysteines domain"/>
    <property type="match status" value="1"/>
</dbReference>
<evidence type="ECO:0000313" key="16">
    <source>
        <dbReference type="RefSeq" id="XP_031558730.1"/>
    </source>
</evidence>
<evidence type="ECO:0000313" key="14">
    <source>
        <dbReference type="Proteomes" id="UP000515163"/>
    </source>
</evidence>
<dbReference type="InterPro" id="IPR000162">
    <property type="entry name" value="GPCR_3_mtglu_rcpt"/>
</dbReference>
<dbReference type="FunFam" id="2.10.50.30:FF:000001">
    <property type="entry name" value="metabotropic glutamate receptor 1"/>
    <property type="match status" value="1"/>
</dbReference>
<evidence type="ECO:0000256" key="1">
    <source>
        <dbReference type="ARBA" id="ARBA00004651"/>
    </source>
</evidence>
<feature type="transmembrane region" description="Helical" evidence="11">
    <location>
        <begin position="761"/>
        <end position="785"/>
    </location>
</feature>
<evidence type="ECO:0000259" key="13">
    <source>
        <dbReference type="PROSITE" id="PS50259"/>
    </source>
</evidence>
<evidence type="ECO:0000313" key="15">
    <source>
        <dbReference type="RefSeq" id="XP_031558729.1"/>
    </source>
</evidence>
<keyword evidence="10" id="KW-0807">Transducer</keyword>
<dbReference type="Pfam" id="PF01094">
    <property type="entry name" value="ANF_receptor"/>
    <property type="match status" value="1"/>
</dbReference>
<dbReference type="Pfam" id="PF07562">
    <property type="entry name" value="NCD3G"/>
    <property type="match status" value="1"/>
</dbReference>
<keyword evidence="5 11" id="KW-1133">Transmembrane helix</keyword>
<proteinExistence type="inferred from homology"/>
<dbReference type="PROSITE" id="PS50259">
    <property type="entry name" value="G_PROTEIN_RECEP_F3_4"/>
    <property type="match status" value="1"/>
</dbReference>
<dbReference type="PANTHER" id="PTHR24060">
    <property type="entry name" value="METABOTROPIC GLUTAMATE RECEPTOR"/>
    <property type="match status" value="1"/>
</dbReference>
<organism evidence="14 15">
    <name type="scientific">Actinia tenebrosa</name>
    <name type="common">Australian red waratah sea anemone</name>
    <dbReference type="NCBI Taxonomy" id="6105"/>
    <lineage>
        <taxon>Eukaryota</taxon>
        <taxon>Metazoa</taxon>
        <taxon>Cnidaria</taxon>
        <taxon>Anthozoa</taxon>
        <taxon>Hexacorallia</taxon>
        <taxon>Actiniaria</taxon>
        <taxon>Actiniidae</taxon>
        <taxon>Actinia</taxon>
    </lineage>
</organism>
<dbReference type="KEGG" id="aten:116295131"/>
<dbReference type="OrthoDB" id="425344at2759"/>
<dbReference type="PROSITE" id="PS00980">
    <property type="entry name" value="G_PROTEIN_RECEP_F3_2"/>
    <property type="match status" value="1"/>
</dbReference>
<dbReference type="GO" id="GO:0005886">
    <property type="term" value="C:plasma membrane"/>
    <property type="evidence" value="ECO:0007669"/>
    <property type="project" value="UniProtKB-SubCell"/>
</dbReference>
<dbReference type="InterPro" id="IPR017979">
    <property type="entry name" value="GPCR_3_CS"/>
</dbReference>
<evidence type="ECO:0000256" key="6">
    <source>
        <dbReference type="ARBA" id="ARBA00023040"/>
    </source>
</evidence>
<dbReference type="Proteomes" id="UP000515163">
    <property type="component" value="Unplaced"/>
</dbReference>
<accession>A0A6P8HQR5</accession>
<evidence type="ECO:0000256" key="3">
    <source>
        <dbReference type="ARBA" id="ARBA00022475"/>
    </source>
</evidence>
<evidence type="ECO:0000256" key="9">
    <source>
        <dbReference type="ARBA" id="ARBA00023180"/>
    </source>
</evidence>
<feature type="transmembrane region" description="Helical" evidence="11">
    <location>
        <begin position="573"/>
        <end position="601"/>
    </location>
</feature>
<dbReference type="RefSeq" id="XP_031558730.1">
    <property type="nucleotide sequence ID" value="XM_031702870.1"/>
</dbReference>
<dbReference type="Gene3D" id="3.40.50.2300">
    <property type="match status" value="2"/>
</dbReference>
<feature type="transmembrane region" description="Helical" evidence="11">
    <location>
        <begin position="613"/>
        <end position="633"/>
    </location>
</feature>
<dbReference type="GeneID" id="116295131"/>
<feature type="transmembrane region" description="Helical" evidence="11">
    <location>
        <begin position="791"/>
        <end position="818"/>
    </location>
</feature>
<dbReference type="InterPro" id="IPR011500">
    <property type="entry name" value="GPCR_3_9-Cys_dom"/>
</dbReference>
<dbReference type="PRINTS" id="PR00248">
    <property type="entry name" value="GPCRMGR"/>
</dbReference>
<dbReference type="InterPro" id="IPR017978">
    <property type="entry name" value="GPCR_3_C"/>
</dbReference>
<dbReference type="CDD" id="cd06362">
    <property type="entry name" value="PBP1_mGluR"/>
    <property type="match status" value="1"/>
</dbReference>
<keyword evidence="6" id="KW-0297">G-protein coupled receptor</keyword>
<dbReference type="InterPro" id="IPR038550">
    <property type="entry name" value="GPCR_3_9-Cys_sf"/>
</dbReference>